<dbReference type="GO" id="GO:0016301">
    <property type="term" value="F:kinase activity"/>
    <property type="evidence" value="ECO:0007669"/>
    <property type="project" value="InterPro"/>
</dbReference>
<gene>
    <name evidence="2" type="ORF">METZ01_LOCUS182107</name>
</gene>
<dbReference type="AlphaFoldDB" id="A0A382CVC1"/>
<proteinExistence type="predicted"/>
<dbReference type="InterPro" id="IPR027417">
    <property type="entry name" value="P-loop_NTPase"/>
</dbReference>
<sequence>MTENELFDIIKNRIKIILNKKNKPIRVAINGIEGTGKTVFAINLSKYLTQSNINSLHISIDGFHNNKEYRYRQGRNSYKGYYEDSYNEIEFVNKVLISSQSNPPNYVEAIHDLETDEYLDLKLKIISNRTVLITDGAYLFKPIYLSYWDFKIYLKTDFNTAMLRGIERDKTLLGTKEEAKEKYIKRYHKASLFYNNECQPESNANLVIDNTEFDNLIIQSKD</sequence>
<protein>
    <recommendedName>
        <fullName evidence="1">Phosphoribulokinase/uridine kinase domain-containing protein</fullName>
    </recommendedName>
</protein>
<evidence type="ECO:0000313" key="2">
    <source>
        <dbReference type="EMBL" id="SVB29253.1"/>
    </source>
</evidence>
<evidence type="ECO:0000259" key="1">
    <source>
        <dbReference type="Pfam" id="PF00485"/>
    </source>
</evidence>
<dbReference type="EMBL" id="UINC01035983">
    <property type="protein sequence ID" value="SVB29253.1"/>
    <property type="molecule type" value="Genomic_DNA"/>
</dbReference>
<accession>A0A382CVC1</accession>
<dbReference type="SUPFAM" id="SSF52540">
    <property type="entry name" value="P-loop containing nucleoside triphosphate hydrolases"/>
    <property type="match status" value="1"/>
</dbReference>
<dbReference type="Gene3D" id="3.40.50.300">
    <property type="entry name" value="P-loop containing nucleotide triphosphate hydrolases"/>
    <property type="match status" value="1"/>
</dbReference>
<name>A0A382CVC1_9ZZZZ</name>
<feature type="domain" description="Phosphoribulokinase/uridine kinase" evidence="1">
    <location>
        <begin position="27"/>
        <end position="189"/>
    </location>
</feature>
<dbReference type="InterPro" id="IPR006083">
    <property type="entry name" value="PRK/URK"/>
</dbReference>
<organism evidence="2">
    <name type="scientific">marine metagenome</name>
    <dbReference type="NCBI Taxonomy" id="408172"/>
    <lineage>
        <taxon>unclassified sequences</taxon>
        <taxon>metagenomes</taxon>
        <taxon>ecological metagenomes</taxon>
    </lineage>
</organism>
<dbReference type="GO" id="GO:0005524">
    <property type="term" value="F:ATP binding"/>
    <property type="evidence" value="ECO:0007669"/>
    <property type="project" value="InterPro"/>
</dbReference>
<dbReference type="Pfam" id="PF00485">
    <property type="entry name" value="PRK"/>
    <property type="match status" value="1"/>
</dbReference>
<reference evidence="2" key="1">
    <citation type="submission" date="2018-05" db="EMBL/GenBank/DDBJ databases">
        <authorList>
            <person name="Lanie J.A."/>
            <person name="Ng W.-L."/>
            <person name="Kazmierczak K.M."/>
            <person name="Andrzejewski T.M."/>
            <person name="Davidsen T.M."/>
            <person name="Wayne K.J."/>
            <person name="Tettelin H."/>
            <person name="Glass J.I."/>
            <person name="Rusch D."/>
            <person name="Podicherti R."/>
            <person name="Tsui H.-C.T."/>
            <person name="Winkler M.E."/>
        </authorList>
    </citation>
    <scope>NUCLEOTIDE SEQUENCE</scope>
</reference>